<name>A0A2P4YJ72_9STRA</name>
<organism evidence="2 3">
    <name type="scientific">Phytophthora palmivora</name>
    <dbReference type="NCBI Taxonomy" id="4796"/>
    <lineage>
        <taxon>Eukaryota</taxon>
        <taxon>Sar</taxon>
        <taxon>Stramenopiles</taxon>
        <taxon>Oomycota</taxon>
        <taxon>Peronosporomycetes</taxon>
        <taxon>Peronosporales</taxon>
        <taxon>Peronosporaceae</taxon>
        <taxon>Phytophthora</taxon>
    </lineage>
</organism>
<sequence length="152" mass="17251">MLSFWESYATTNNPVEQYHRTLKLENSSRATTVDMIKFLDQSRIGFLAKKSKFASITEASKRLKVHYNRIKRQGQLQARALLPIGGHELVTVKHRVPLQQDGNTGIAHGTQLTQAAAGAPRTDIDHQRTKKYQTRTKNQRNVNFTLTMSIST</sequence>
<dbReference type="AlphaFoldDB" id="A0A2P4YJ72"/>
<evidence type="ECO:0000313" key="2">
    <source>
        <dbReference type="EMBL" id="POM77868.1"/>
    </source>
</evidence>
<comment type="caution">
    <text evidence="2">The sequence shown here is derived from an EMBL/GenBank/DDBJ whole genome shotgun (WGS) entry which is preliminary data.</text>
</comment>
<protein>
    <submittedName>
        <fullName evidence="2">Uncharacterized protein</fullName>
    </submittedName>
</protein>
<proteinExistence type="predicted"/>
<reference evidence="2 3" key="1">
    <citation type="journal article" date="2017" name="Genome Biol. Evol.">
        <title>Phytophthora megakarya and P. palmivora, closely related causal agents of cacao black pod rot, underwent increases in genome sizes and gene numbers by different mechanisms.</title>
        <authorList>
            <person name="Ali S.S."/>
            <person name="Shao J."/>
            <person name="Lary D.J."/>
            <person name="Kronmiller B."/>
            <person name="Shen D."/>
            <person name="Strem M.D."/>
            <person name="Amoako-Attah I."/>
            <person name="Akrofi A.Y."/>
            <person name="Begoude B.A."/>
            <person name="Ten Hoopen G.M."/>
            <person name="Coulibaly K."/>
            <person name="Kebe B.I."/>
            <person name="Melnick R.L."/>
            <person name="Guiltinan M.J."/>
            <person name="Tyler B.M."/>
            <person name="Meinhardt L.W."/>
            <person name="Bailey B.A."/>
        </authorList>
    </citation>
    <scope>NUCLEOTIDE SEQUENCE [LARGE SCALE GENOMIC DNA]</scope>
    <source>
        <strain evidence="3">sbr112.9</strain>
    </source>
</reference>
<evidence type="ECO:0000313" key="3">
    <source>
        <dbReference type="Proteomes" id="UP000237271"/>
    </source>
</evidence>
<accession>A0A2P4YJ72</accession>
<dbReference type="Proteomes" id="UP000237271">
    <property type="component" value="Unassembled WGS sequence"/>
</dbReference>
<feature type="region of interest" description="Disordered" evidence="1">
    <location>
        <begin position="114"/>
        <end position="134"/>
    </location>
</feature>
<keyword evidence="3" id="KW-1185">Reference proteome</keyword>
<dbReference type="OrthoDB" id="129414at2759"/>
<evidence type="ECO:0000256" key="1">
    <source>
        <dbReference type="SAM" id="MobiDB-lite"/>
    </source>
</evidence>
<gene>
    <name evidence="2" type="ORF">PHPALM_4682</name>
</gene>
<dbReference type="EMBL" id="NCKW01002282">
    <property type="protein sequence ID" value="POM77868.1"/>
    <property type="molecule type" value="Genomic_DNA"/>
</dbReference>